<evidence type="ECO:0000256" key="1">
    <source>
        <dbReference type="SAM" id="Phobius"/>
    </source>
</evidence>
<dbReference type="AlphaFoldDB" id="A0A645IP99"/>
<sequence>MTSIPFLENLSSKKADQIKMRDQNLRSSGVRHIILCGSSFDSIDSVFADSEGYQIYYTDYKTLITLNRSNGGMIYIYDGQIAAKWSYSDADRQNIGDVLKEDPELISANRVIKEHVTIEVAIAVLLLLIVVMRLTLRLTYKHNEKSDEDISEL</sequence>
<organism evidence="2">
    <name type="scientific">bioreactor metagenome</name>
    <dbReference type="NCBI Taxonomy" id="1076179"/>
    <lineage>
        <taxon>unclassified sequences</taxon>
        <taxon>metagenomes</taxon>
        <taxon>ecological metagenomes</taxon>
    </lineage>
</organism>
<gene>
    <name evidence="2" type="ORF">SDC9_200593</name>
</gene>
<dbReference type="EMBL" id="VSSQ01119522">
    <property type="protein sequence ID" value="MPN52930.1"/>
    <property type="molecule type" value="Genomic_DNA"/>
</dbReference>
<comment type="caution">
    <text evidence="2">The sequence shown here is derived from an EMBL/GenBank/DDBJ whole genome shotgun (WGS) entry which is preliminary data.</text>
</comment>
<keyword evidence="1" id="KW-0472">Membrane</keyword>
<keyword evidence="1" id="KW-0812">Transmembrane</keyword>
<reference evidence="2" key="1">
    <citation type="submission" date="2019-08" db="EMBL/GenBank/DDBJ databases">
        <authorList>
            <person name="Kucharzyk K."/>
            <person name="Murdoch R.W."/>
            <person name="Higgins S."/>
            <person name="Loffler F."/>
        </authorList>
    </citation>
    <scope>NUCLEOTIDE SEQUENCE</scope>
</reference>
<evidence type="ECO:0000313" key="2">
    <source>
        <dbReference type="EMBL" id="MPN52930.1"/>
    </source>
</evidence>
<feature type="transmembrane region" description="Helical" evidence="1">
    <location>
        <begin position="116"/>
        <end position="136"/>
    </location>
</feature>
<name>A0A645IP99_9ZZZZ</name>
<protein>
    <submittedName>
        <fullName evidence="2">Uncharacterized protein</fullName>
    </submittedName>
</protein>
<keyword evidence="1" id="KW-1133">Transmembrane helix</keyword>
<accession>A0A645IP99</accession>
<proteinExistence type="predicted"/>